<dbReference type="AlphaFoldDB" id="A0A177NNV0"/>
<organism evidence="1 2">
    <name type="scientific">Methylomonas koyamae</name>
    <dbReference type="NCBI Taxonomy" id="702114"/>
    <lineage>
        <taxon>Bacteria</taxon>
        <taxon>Pseudomonadati</taxon>
        <taxon>Pseudomonadota</taxon>
        <taxon>Gammaproteobacteria</taxon>
        <taxon>Methylococcales</taxon>
        <taxon>Methylococcaceae</taxon>
        <taxon>Methylomonas</taxon>
    </lineage>
</organism>
<comment type="caution">
    <text evidence="1">The sequence shown here is derived from an EMBL/GenBank/DDBJ whole genome shotgun (WGS) entry which is preliminary data.</text>
</comment>
<evidence type="ECO:0000313" key="1">
    <source>
        <dbReference type="EMBL" id="OAI19635.1"/>
    </source>
</evidence>
<dbReference type="STRING" id="702114.A1355_03805"/>
<accession>A0A177NNV0</accession>
<keyword evidence="2" id="KW-1185">Reference proteome</keyword>
<dbReference type="Proteomes" id="UP000077628">
    <property type="component" value="Unassembled WGS sequence"/>
</dbReference>
<dbReference type="EMBL" id="LUUK01000155">
    <property type="protein sequence ID" value="OAI19635.1"/>
    <property type="molecule type" value="Genomic_DNA"/>
</dbReference>
<gene>
    <name evidence="1" type="ORF">A1355_03805</name>
</gene>
<protein>
    <submittedName>
        <fullName evidence="1">Uncharacterized protein</fullName>
    </submittedName>
</protein>
<name>A0A177NNV0_9GAMM</name>
<dbReference type="Pfam" id="PF20129">
    <property type="entry name" value="DUF6519"/>
    <property type="match status" value="2"/>
</dbReference>
<sequence>MTFTPDKQFLRVLMQQGRVQLDADWNEQSAILLHYLQTLAADLIGPYGGPAAAFGFEIFTKPKPKAGDFNIGPGRYYVDGLLCENPAQRLTYLSQPNYRLDEKAGPLQFGSYLAYLDVWERHISYLEYDDIREKALNGADTASRSQLIWQVKTLELQDGRDWREALDSQLIVSQACLAAQVKPADAPTDACCQPSDARYRGQENQLYRIEIHSPGGDESPATFKWSRENGAVAFPVVNIVADAAGQTLTATLEHLGRDDKLTLNEKDWVELQDDDSVLLNAGYPLCQIRAIDRVNHTVTLAGISPLIFRADRHPLLRRWDQQGDADGLAIKPDEWLPVEAGIEVRFTLNGELRGGDYWLIPARTATGDIEWPHQDDGQGNRVALSKRPAGVEHHYAPLALIEVGEGDVVAVTEDLRCDFSPLSANCKNSLGRRLGDGAGIDALCQDNRDR</sequence>
<evidence type="ECO:0000313" key="2">
    <source>
        <dbReference type="Proteomes" id="UP000077628"/>
    </source>
</evidence>
<proteinExistence type="predicted"/>
<reference evidence="2" key="1">
    <citation type="submission" date="2016-03" db="EMBL/GenBank/DDBJ databases">
        <authorList>
            <person name="Heylen K."/>
            <person name="De Vos P."/>
            <person name="Vekeman B."/>
        </authorList>
    </citation>
    <scope>NUCLEOTIDE SEQUENCE [LARGE SCALE GENOMIC DNA]</scope>
    <source>
        <strain evidence="2">R-45383</strain>
    </source>
</reference>
<dbReference type="InterPro" id="IPR045392">
    <property type="entry name" value="DUF6519"/>
</dbReference>